<gene>
    <name evidence="2" type="ORF">NLI96_g83</name>
</gene>
<name>A0AAD5VIR9_9APHY</name>
<comment type="caution">
    <text evidence="2">The sequence shown here is derived from an EMBL/GenBank/DDBJ whole genome shotgun (WGS) entry which is preliminary data.</text>
</comment>
<organism evidence="2 3">
    <name type="scientific">Meripilus lineatus</name>
    <dbReference type="NCBI Taxonomy" id="2056292"/>
    <lineage>
        <taxon>Eukaryota</taxon>
        <taxon>Fungi</taxon>
        <taxon>Dikarya</taxon>
        <taxon>Basidiomycota</taxon>
        <taxon>Agaricomycotina</taxon>
        <taxon>Agaricomycetes</taxon>
        <taxon>Polyporales</taxon>
        <taxon>Meripilaceae</taxon>
        <taxon>Meripilus</taxon>
    </lineage>
</organism>
<feature type="region of interest" description="Disordered" evidence="1">
    <location>
        <begin position="1"/>
        <end position="68"/>
    </location>
</feature>
<sequence length="129" mass="13945">MQQSVADTTTPPPNERKEVPSPKIARQSSGSARNHRQKLTRSPAIHESDVRPNSLVSGGPHAKGEHNDVNLATALSELKSTMVSLQEALTRTEARLKRVRLPVKREVSPTQIPPGSPGASIQMDLTDSP</sequence>
<keyword evidence="3" id="KW-1185">Reference proteome</keyword>
<dbReference type="EMBL" id="JANAWD010000001">
    <property type="protein sequence ID" value="KAJ3492321.1"/>
    <property type="molecule type" value="Genomic_DNA"/>
</dbReference>
<protein>
    <submittedName>
        <fullName evidence="2">Uncharacterized protein</fullName>
    </submittedName>
</protein>
<proteinExistence type="predicted"/>
<evidence type="ECO:0000313" key="2">
    <source>
        <dbReference type="EMBL" id="KAJ3492321.1"/>
    </source>
</evidence>
<evidence type="ECO:0000256" key="1">
    <source>
        <dbReference type="SAM" id="MobiDB-lite"/>
    </source>
</evidence>
<accession>A0AAD5VIR9</accession>
<dbReference type="Proteomes" id="UP001212997">
    <property type="component" value="Unassembled WGS sequence"/>
</dbReference>
<reference evidence="2" key="1">
    <citation type="submission" date="2022-07" db="EMBL/GenBank/DDBJ databases">
        <title>Genome Sequence of Physisporinus lineatus.</title>
        <authorList>
            <person name="Buettner E."/>
        </authorList>
    </citation>
    <scope>NUCLEOTIDE SEQUENCE</scope>
    <source>
        <strain evidence="2">VT162</strain>
    </source>
</reference>
<evidence type="ECO:0000313" key="3">
    <source>
        <dbReference type="Proteomes" id="UP001212997"/>
    </source>
</evidence>
<feature type="region of interest" description="Disordered" evidence="1">
    <location>
        <begin position="105"/>
        <end position="129"/>
    </location>
</feature>
<dbReference type="AlphaFoldDB" id="A0AAD5VIR9"/>